<evidence type="ECO:0000256" key="10">
    <source>
        <dbReference type="ARBA" id="ARBA00023159"/>
    </source>
</evidence>
<accession>A0AAN7TB49</accession>
<evidence type="ECO:0000256" key="7">
    <source>
        <dbReference type="ARBA" id="ARBA00022694"/>
    </source>
</evidence>
<comment type="subcellular location">
    <subcellularLocation>
        <location evidence="2">Chromosome</location>
        <location evidence="2">Telomere</location>
    </subcellularLocation>
    <subcellularLocation>
        <location evidence="1">Nucleus</location>
    </subcellularLocation>
</comment>
<evidence type="ECO:0000313" key="14">
    <source>
        <dbReference type="EMBL" id="KAK5108406.1"/>
    </source>
</evidence>
<dbReference type="EMBL" id="JAVRRL010000087">
    <property type="protein sequence ID" value="KAK5108406.1"/>
    <property type="molecule type" value="Genomic_DNA"/>
</dbReference>
<sequence>MAASNMTAVYISQDHKQEFSAELLQLSNARPDQNMYKKTEYLSTLRSGISQLQVGINSFLTERIGTDKIAPGVMKGEIREEQEEENYGERNFKADA</sequence>
<keyword evidence="10" id="KW-0010">Activator</keyword>
<dbReference type="GO" id="GO:0005634">
    <property type="term" value="C:nucleus"/>
    <property type="evidence" value="ECO:0007669"/>
    <property type="project" value="UniProtKB-SubCell"/>
</dbReference>
<protein>
    <recommendedName>
        <fullName evidence="5">EKC/KEOPS complex subunit GON7</fullName>
    </recommendedName>
</protein>
<dbReference type="Proteomes" id="UP001310890">
    <property type="component" value="Unassembled WGS sequence"/>
</dbReference>
<keyword evidence="11" id="KW-0804">Transcription</keyword>
<evidence type="ECO:0000256" key="13">
    <source>
        <dbReference type="ARBA" id="ARBA00025393"/>
    </source>
</evidence>
<proteinExistence type="inferred from homology"/>
<keyword evidence="12" id="KW-0539">Nucleus</keyword>
<reference evidence="14" key="1">
    <citation type="submission" date="2023-08" db="EMBL/GenBank/DDBJ databases">
        <title>Black Yeasts Isolated from many extreme environments.</title>
        <authorList>
            <person name="Coleine C."/>
            <person name="Stajich J.E."/>
            <person name="Selbmann L."/>
        </authorList>
    </citation>
    <scope>NUCLEOTIDE SEQUENCE</scope>
    <source>
        <strain evidence="14">CCFEE 5401</strain>
    </source>
</reference>
<comment type="subunit">
    <text evidence="4">Component of the EKC/KEOPS complex composed of at least BUD32, CGI121, GON7, KAE1 and PCC1; the whole complex dimerizes.</text>
</comment>
<keyword evidence="6" id="KW-0158">Chromosome</keyword>
<evidence type="ECO:0000256" key="8">
    <source>
        <dbReference type="ARBA" id="ARBA00022895"/>
    </source>
</evidence>
<evidence type="ECO:0000256" key="12">
    <source>
        <dbReference type="ARBA" id="ARBA00023242"/>
    </source>
</evidence>
<keyword evidence="8" id="KW-0779">Telomere</keyword>
<comment type="caution">
    <text evidence="14">The sequence shown here is derived from an EMBL/GenBank/DDBJ whole genome shotgun (WGS) entry which is preliminary data.</text>
</comment>
<gene>
    <name evidence="14" type="ORF">LTR62_008362</name>
</gene>
<dbReference type="InterPro" id="IPR014849">
    <property type="entry name" value="EKC/KEOPS_Gon7"/>
</dbReference>
<name>A0AAN7TB49_9PEZI</name>
<evidence type="ECO:0000256" key="2">
    <source>
        <dbReference type="ARBA" id="ARBA00004574"/>
    </source>
</evidence>
<comment type="function">
    <text evidence="13">Component of the EKC/KEOPS complex that is required for the formation of a threonylcarbamoyl group on adenosine at position 37 (t(6)A37) in tRNAs that read codons beginning with adenine. The complex is probably involved in the transfer of the threonylcarbamoyl moiety of threonylcarbamoyl-AMP (TC-AMP) to the N6 group of A37. GON7 likely plays a supporting role to the catalytic subunit KAE1 in the complex. The EKC/KEOPS complex also promotes both telomere uncapping and telomere elongation. The complex is required for efficient recruitment of transcriptional coactivators.</text>
</comment>
<evidence type="ECO:0000256" key="9">
    <source>
        <dbReference type="ARBA" id="ARBA00023015"/>
    </source>
</evidence>
<organism evidence="14 15">
    <name type="scientific">Meristemomyces frigidus</name>
    <dbReference type="NCBI Taxonomy" id="1508187"/>
    <lineage>
        <taxon>Eukaryota</taxon>
        <taxon>Fungi</taxon>
        <taxon>Dikarya</taxon>
        <taxon>Ascomycota</taxon>
        <taxon>Pezizomycotina</taxon>
        <taxon>Dothideomycetes</taxon>
        <taxon>Dothideomycetidae</taxon>
        <taxon>Mycosphaerellales</taxon>
        <taxon>Teratosphaeriaceae</taxon>
        <taxon>Meristemomyces</taxon>
    </lineage>
</organism>
<evidence type="ECO:0000313" key="15">
    <source>
        <dbReference type="Proteomes" id="UP001310890"/>
    </source>
</evidence>
<comment type="similarity">
    <text evidence="3">Belongs to the GON7 family.</text>
</comment>
<dbReference type="AlphaFoldDB" id="A0AAN7TB49"/>
<evidence type="ECO:0000256" key="1">
    <source>
        <dbReference type="ARBA" id="ARBA00004123"/>
    </source>
</evidence>
<evidence type="ECO:0000256" key="5">
    <source>
        <dbReference type="ARBA" id="ARBA00019746"/>
    </source>
</evidence>
<evidence type="ECO:0000256" key="3">
    <source>
        <dbReference type="ARBA" id="ARBA00008529"/>
    </source>
</evidence>
<keyword evidence="9" id="KW-0805">Transcription regulation</keyword>
<dbReference type="GO" id="GO:0008033">
    <property type="term" value="P:tRNA processing"/>
    <property type="evidence" value="ECO:0007669"/>
    <property type="project" value="UniProtKB-KW"/>
</dbReference>
<dbReference type="GO" id="GO:0000781">
    <property type="term" value="C:chromosome, telomeric region"/>
    <property type="evidence" value="ECO:0007669"/>
    <property type="project" value="UniProtKB-SubCell"/>
</dbReference>
<evidence type="ECO:0000256" key="11">
    <source>
        <dbReference type="ARBA" id="ARBA00023163"/>
    </source>
</evidence>
<evidence type="ECO:0000256" key="6">
    <source>
        <dbReference type="ARBA" id="ARBA00022454"/>
    </source>
</evidence>
<evidence type="ECO:0000256" key="4">
    <source>
        <dbReference type="ARBA" id="ARBA00011534"/>
    </source>
</evidence>
<keyword evidence="7" id="KW-0819">tRNA processing</keyword>
<dbReference type="Pfam" id="PF08738">
    <property type="entry name" value="Gon7"/>
    <property type="match status" value="1"/>
</dbReference>